<dbReference type="Proteomes" id="UP001595836">
    <property type="component" value="Unassembled WGS sequence"/>
</dbReference>
<dbReference type="InterPro" id="IPR025447">
    <property type="entry name" value="DUF4192"/>
</dbReference>
<evidence type="ECO:0000313" key="1">
    <source>
        <dbReference type="EMBL" id="MFC4755668.1"/>
    </source>
</evidence>
<dbReference type="RefSeq" id="WP_344994868.1">
    <property type="nucleotide sequence ID" value="NZ_BAABCD010000048.1"/>
</dbReference>
<sequence length="365" mass="38296">MTTRGRIGDDGQDERERVVISSPEEMIASVPAMLGFPPPPGSVVLVGGRMSDGGNAPVMRVDVPGLQDEDTIAPTEGELFGEPGLDGPDGESGLVGGIDPGPAQSLAEFCAREGVRSVHLIVVREDCIDGHLAAQRAMDAAAAFDYWLGLAGTEVVNAFGVEEFAAGAPWVDLFGMVRGIQLDPDATHLAAVYAFQGRSVAASRSDIDRLYLTRDPDARDSDGGDTDAAAMAGTSELVARHDSAAACLGTGERVDDDELAVIGRGLLSIDVRDEVYRNLAQRTLTDDDGRRLLWWALARRRPPKERSVALLLLGAAAYFAGSGVHANAALSAAVTADGTNSLARLMLNGLIEGIAPERLRQVAAA</sequence>
<proteinExistence type="predicted"/>
<reference evidence="2" key="1">
    <citation type="journal article" date="2019" name="Int. J. Syst. Evol. Microbiol.">
        <title>The Global Catalogue of Microorganisms (GCM) 10K type strain sequencing project: providing services to taxonomists for standard genome sequencing and annotation.</title>
        <authorList>
            <consortium name="The Broad Institute Genomics Platform"/>
            <consortium name="The Broad Institute Genome Sequencing Center for Infectious Disease"/>
            <person name="Wu L."/>
            <person name="Ma J."/>
        </authorList>
    </citation>
    <scope>NUCLEOTIDE SEQUENCE [LARGE SCALE GENOMIC DNA]</scope>
    <source>
        <strain evidence="2">JCM 11882</strain>
    </source>
</reference>
<accession>A0ABV9PVW2</accession>
<protein>
    <submittedName>
        <fullName evidence="1">DUF4192 domain-containing protein</fullName>
    </submittedName>
</protein>
<dbReference type="Pfam" id="PF13830">
    <property type="entry name" value="DUF4192"/>
    <property type="match status" value="1"/>
</dbReference>
<organism evidence="1 2">
    <name type="scientific">Dietzia aurantiaca</name>
    <dbReference type="NCBI Taxonomy" id="983873"/>
    <lineage>
        <taxon>Bacteria</taxon>
        <taxon>Bacillati</taxon>
        <taxon>Actinomycetota</taxon>
        <taxon>Actinomycetes</taxon>
        <taxon>Mycobacteriales</taxon>
        <taxon>Dietziaceae</taxon>
        <taxon>Dietzia</taxon>
    </lineage>
</organism>
<keyword evidence="2" id="KW-1185">Reference proteome</keyword>
<gene>
    <name evidence="1" type="ORF">ACFO7U_12905</name>
</gene>
<evidence type="ECO:0000313" key="2">
    <source>
        <dbReference type="Proteomes" id="UP001595836"/>
    </source>
</evidence>
<dbReference type="EMBL" id="JBHSHP010000051">
    <property type="protein sequence ID" value="MFC4755668.1"/>
    <property type="molecule type" value="Genomic_DNA"/>
</dbReference>
<comment type="caution">
    <text evidence="1">The sequence shown here is derived from an EMBL/GenBank/DDBJ whole genome shotgun (WGS) entry which is preliminary data.</text>
</comment>
<name>A0ABV9PVW2_9ACTN</name>